<feature type="transmembrane region" description="Helical" evidence="1">
    <location>
        <begin position="343"/>
        <end position="364"/>
    </location>
</feature>
<evidence type="ECO:0000313" key="2">
    <source>
        <dbReference type="EMBL" id="VEF40997.1"/>
    </source>
</evidence>
<protein>
    <submittedName>
        <fullName evidence="2">Predicted exporter</fullName>
    </submittedName>
</protein>
<sequence length="761" mass="84881">MKKITALSCLYALFLITTLVTLGYLVKKGDWLQTDLRALLPQEQGWTDLQIQVDQHQEALLNQQVIVLIGHQDPQTAFQLNEDIAQQWRQSGLFTQVNDKMQPNLTTLREEIKQLRLATLPQGIRQQLLNNPQTYFQHYAEQITNPFAQTNLLSLEQDWLGFGRFVLAQAQSQSRVQWNAENGMLYIVEKEKTWVLLRGVLAQGSLINPSLKLTALLTENRKQVNADGGQMLATGATLFAAQAKMKAERESTLMSLLGVSLTLLLLLTTFRTLRVLWLFLPIVAGMLSGVTATVLAFGQIHILTIVIGTSLIGVLIDFPLHWLSSSLSNLQWNGVQAMKKLRFTFLISLFVTLLGYGLLGFTALPVLKQTALFSAIALIAAMLATLLFLPSRFRRYQAKPLPSRPKVRSFFETFLQRKIGLLPSALLLLLIAGGLYQSKWQDDIREWVSIPQSMLNEAKQIGDLTGIDLGNRYFLVIADNDDELLAKEDALTQKLVEQKIPYRALSQWIMSPTQQAQFLQALTTHLRLQDYAILEDIGVPPERIQTALTDLARASPLQISTALQTQVGQAWQTLYLGNMNGKVAGVVQVSGSATQSLAHFANQQDIFWQDKRAHLNQAFQATRDQAAWLKVLSFLFAGILLWRFFGAKNTLKMLLPPLCAIVTTVAVFGWFGWPISLFTMFGLLLVSAIGIDYTAYMQTANEPLYGKYIAVLLVATTTLISFVLLGLSSTPAVASFGLSVSIGVLLSVIMTFKMLRYGESK</sequence>
<dbReference type="Gene3D" id="1.20.1640.10">
    <property type="entry name" value="Multidrug efflux transporter AcrB transmembrane domain"/>
    <property type="match status" value="2"/>
</dbReference>
<feature type="transmembrane region" description="Helical" evidence="1">
    <location>
        <begin position="302"/>
        <end position="323"/>
    </location>
</feature>
<proteinExistence type="predicted"/>
<evidence type="ECO:0000313" key="3">
    <source>
        <dbReference type="Proteomes" id="UP000272690"/>
    </source>
</evidence>
<dbReference type="PANTHER" id="PTHR33406:SF13">
    <property type="entry name" value="MEMBRANE PROTEIN YDFJ"/>
    <property type="match status" value="1"/>
</dbReference>
<dbReference type="GeneID" id="49634662"/>
<dbReference type="PANTHER" id="PTHR33406">
    <property type="entry name" value="MEMBRANE PROTEIN MJ1562-RELATED"/>
    <property type="match status" value="1"/>
</dbReference>
<feature type="transmembrane region" description="Helical" evidence="1">
    <location>
        <begin position="251"/>
        <end position="268"/>
    </location>
</feature>
<dbReference type="RefSeq" id="WP_005702936.1">
    <property type="nucleotide sequence ID" value="NZ_AEWB02000005.1"/>
</dbReference>
<dbReference type="SUPFAM" id="SSF82866">
    <property type="entry name" value="Multidrug efflux transporter AcrB transmembrane domain"/>
    <property type="match status" value="2"/>
</dbReference>
<name>A0A3S4TYJ1_AGGAP</name>
<feature type="transmembrane region" description="Helical" evidence="1">
    <location>
        <begin position="627"/>
        <end position="646"/>
    </location>
</feature>
<keyword evidence="1" id="KW-0812">Transmembrane</keyword>
<dbReference type="EMBL" id="LR134327">
    <property type="protein sequence ID" value="VEF40997.1"/>
    <property type="molecule type" value="Genomic_DNA"/>
</dbReference>
<keyword evidence="1" id="KW-1133">Transmembrane helix</keyword>
<reference evidence="2 3" key="1">
    <citation type="submission" date="2018-12" db="EMBL/GenBank/DDBJ databases">
        <authorList>
            <consortium name="Pathogen Informatics"/>
        </authorList>
    </citation>
    <scope>NUCLEOTIDE SEQUENCE [LARGE SCALE GENOMIC DNA]</scope>
    <source>
        <strain evidence="2 3">NCTC5906</strain>
    </source>
</reference>
<evidence type="ECO:0000256" key="1">
    <source>
        <dbReference type="SAM" id="Phobius"/>
    </source>
</evidence>
<dbReference type="AlphaFoldDB" id="A0A3S4TYJ1"/>
<feature type="transmembrane region" description="Helical" evidence="1">
    <location>
        <begin position="677"/>
        <end position="696"/>
    </location>
</feature>
<dbReference type="GO" id="GO:0005886">
    <property type="term" value="C:plasma membrane"/>
    <property type="evidence" value="ECO:0007669"/>
    <property type="project" value="TreeGrafter"/>
</dbReference>
<accession>A0A3S4TYJ1</accession>
<organism evidence="2 3">
    <name type="scientific">Aggregatibacter aphrophilus ATCC 33389</name>
    <dbReference type="NCBI Taxonomy" id="985008"/>
    <lineage>
        <taxon>Bacteria</taxon>
        <taxon>Pseudomonadati</taxon>
        <taxon>Pseudomonadota</taxon>
        <taxon>Gammaproteobacteria</taxon>
        <taxon>Pasteurellales</taxon>
        <taxon>Pasteurellaceae</taxon>
        <taxon>Aggregatibacter</taxon>
    </lineage>
</organism>
<keyword evidence="1" id="KW-0472">Membrane</keyword>
<gene>
    <name evidence="2" type="ORF">NCTC5906_00226</name>
</gene>
<dbReference type="InterPro" id="IPR050545">
    <property type="entry name" value="Mycobact_MmpL"/>
</dbReference>
<feature type="transmembrane region" description="Helical" evidence="1">
    <location>
        <begin position="708"/>
        <end position="727"/>
    </location>
</feature>
<feature type="transmembrane region" description="Helical" evidence="1">
    <location>
        <begin position="275"/>
        <end position="296"/>
    </location>
</feature>
<dbReference type="Proteomes" id="UP000272690">
    <property type="component" value="Chromosome"/>
</dbReference>
<feature type="transmembrane region" description="Helical" evidence="1">
    <location>
        <begin position="733"/>
        <end position="752"/>
    </location>
</feature>
<feature type="transmembrane region" description="Helical" evidence="1">
    <location>
        <begin position="370"/>
        <end position="389"/>
    </location>
</feature>
<dbReference type="OrthoDB" id="9780358at2"/>